<sequence>MLEFDAIHSAFGLLTSSWEAWIWVLPGLLVGLFFGAMPGISITMAMAIFLPLTLYMDFLPAIIFLTSIYTGAGFGGSVPAILMNIPGTSSAVATTFDGYPMARQGRHNEALGVALAASVIGTLSSYVLLAFLIAPVSAVVLKMGPLEMFVVAIWGMLLLGSLAGSSIPRGLLAGVFGVLLGTIGMNTAGFIRGTMGVPWLLDGVPTIPAMMGLLAASQLLNLVNVNYLIEDESSRTLSFGRIVSGVRLALRYPTIIARGSIVGVLVGAVPGVGSSISNLISYSEAKRNADDGDTFGQGNPKGVIAAESANSSSEGGAMATMLALGIPGGGATAILLAAFAMHNIVGGPSFIGQNKDIVYAIIFSNFAQAVLLLVVGLGFVFLASSIVRVPLRFLIPSVLVVSVFGSYALTGSASGPITLFLFAVIGWVMLRYDYPVAATVVGLLLGRLLETNLLRSWQISGGDVGYVLERPGAAAILALMLLSIGLTALSRYRRRRRMAAVTPEVAS</sequence>
<organism evidence="3 4">
    <name type="scientific">Jiella sonneratiae</name>
    <dbReference type="NCBI Taxonomy" id="2816856"/>
    <lineage>
        <taxon>Bacteria</taxon>
        <taxon>Pseudomonadati</taxon>
        <taxon>Pseudomonadota</taxon>
        <taxon>Alphaproteobacteria</taxon>
        <taxon>Hyphomicrobiales</taxon>
        <taxon>Aurantimonadaceae</taxon>
        <taxon>Jiella</taxon>
    </lineage>
</organism>
<dbReference type="InterPro" id="IPR002823">
    <property type="entry name" value="DUF112_TM"/>
</dbReference>
<feature type="transmembrane region" description="Helical" evidence="1">
    <location>
        <begin position="111"/>
        <end position="134"/>
    </location>
</feature>
<keyword evidence="4" id="KW-1185">Reference proteome</keyword>
<protein>
    <submittedName>
        <fullName evidence="3">Tripartite tricarboxylate transporter permease</fullName>
    </submittedName>
</protein>
<feature type="transmembrane region" description="Helical" evidence="1">
    <location>
        <begin position="52"/>
        <end position="72"/>
    </location>
</feature>
<feature type="transmembrane region" description="Helical" evidence="1">
    <location>
        <begin position="20"/>
        <end position="40"/>
    </location>
</feature>
<dbReference type="EMBL" id="JAFMPY010000028">
    <property type="protein sequence ID" value="MBO0905903.1"/>
    <property type="molecule type" value="Genomic_DNA"/>
</dbReference>
<keyword evidence="1" id="KW-1133">Transmembrane helix</keyword>
<comment type="caution">
    <text evidence="3">The sequence shown here is derived from an EMBL/GenBank/DDBJ whole genome shotgun (WGS) entry which is preliminary data.</text>
</comment>
<name>A0ABS3JAD8_9HYPH</name>
<feature type="transmembrane region" description="Helical" evidence="1">
    <location>
        <begin position="417"/>
        <end position="445"/>
    </location>
</feature>
<feature type="transmembrane region" description="Helical" evidence="1">
    <location>
        <begin position="171"/>
        <end position="191"/>
    </location>
</feature>
<gene>
    <name evidence="3" type="ORF">J1C47_19835</name>
</gene>
<dbReference type="PANTHER" id="PTHR35342">
    <property type="entry name" value="TRICARBOXYLIC TRANSPORT PROTEIN"/>
    <property type="match status" value="1"/>
</dbReference>
<evidence type="ECO:0000259" key="2">
    <source>
        <dbReference type="Pfam" id="PF01970"/>
    </source>
</evidence>
<dbReference type="Pfam" id="PF01970">
    <property type="entry name" value="TctA"/>
    <property type="match status" value="1"/>
</dbReference>
<evidence type="ECO:0000256" key="1">
    <source>
        <dbReference type="SAM" id="Phobius"/>
    </source>
</evidence>
<feature type="transmembrane region" description="Helical" evidence="1">
    <location>
        <begin position="250"/>
        <end position="269"/>
    </location>
</feature>
<keyword evidence="1" id="KW-0812">Transmembrane</keyword>
<dbReference type="PANTHER" id="PTHR35342:SF5">
    <property type="entry name" value="TRICARBOXYLIC TRANSPORT PROTEIN"/>
    <property type="match status" value="1"/>
</dbReference>
<feature type="transmembrane region" description="Helical" evidence="1">
    <location>
        <begin position="472"/>
        <end position="489"/>
    </location>
</feature>
<feature type="transmembrane region" description="Helical" evidence="1">
    <location>
        <begin position="146"/>
        <end position="164"/>
    </location>
</feature>
<feature type="transmembrane region" description="Helical" evidence="1">
    <location>
        <begin position="211"/>
        <end position="229"/>
    </location>
</feature>
<feature type="domain" description="DUF112" evidence="2">
    <location>
        <begin position="22"/>
        <end position="440"/>
    </location>
</feature>
<dbReference type="Proteomes" id="UP000664288">
    <property type="component" value="Unassembled WGS sequence"/>
</dbReference>
<evidence type="ECO:0000313" key="3">
    <source>
        <dbReference type="EMBL" id="MBO0905903.1"/>
    </source>
</evidence>
<accession>A0ABS3JAD8</accession>
<reference evidence="3 4" key="1">
    <citation type="submission" date="2021-03" db="EMBL/GenBank/DDBJ databases">
        <title>Whole genome sequence of Jiella sp. MQZ13P-4.</title>
        <authorList>
            <person name="Tuo L."/>
        </authorList>
    </citation>
    <scope>NUCLEOTIDE SEQUENCE [LARGE SCALE GENOMIC DNA]</scope>
    <source>
        <strain evidence="3 4">MQZ13P-4</strain>
    </source>
</reference>
<dbReference type="RefSeq" id="WP_207352538.1">
    <property type="nucleotide sequence ID" value="NZ_JAFMPY010000028.1"/>
</dbReference>
<feature type="transmembrane region" description="Helical" evidence="1">
    <location>
        <begin position="357"/>
        <end position="383"/>
    </location>
</feature>
<feature type="transmembrane region" description="Helical" evidence="1">
    <location>
        <begin position="321"/>
        <end position="345"/>
    </location>
</feature>
<evidence type="ECO:0000313" key="4">
    <source>
        <dbReference type="Proteomes" id="UP000664288"/>
    </source>
</evidence>
<keyword evidence="1" id="KW-0472">Membrane</keyword>
<proteinExistence type="predicted"/>